<dbReference type="EMBL" id="UYYG01000022">
    <property type="protein sequence ID" value="VDN51496.1"/>
    <property type="molecule type" value="Genomic_DNA"/>
</dbReference>
<dbReference type="PROSITE" id="PS50089">
    <property type="entry name" value="ZF_RING_2"/>
    <property type="match status" value="1"/>
</dbReference>
<evidence type="ECO:0000256" key="2">
    <source>
        <dbReference type="ARBA" id="ARBA00022692"/>
    </source>
</evidence>
<dbReference type="STRING" id="318479.A0A3P7S9X0"/>
<dbReference type="PROSITE" id="PS00518">
    <property type="entry name" value="ZF_RING_1"/>
    <property type="match status" value="1"/>
</dbReference>
<evidence type="ECO:0000259" key="11">
    <source>
        <dbReference type="PROSITE" id="PS50089"/>
    </source>
</evidence>
<evidence type="ECO:0000256" key="1">
    <source>
        <dbReference type="ARBA" id="ARBA00004141"/>
    </source>
</evidence>
<organism evidence="12 13">
    <name type="scientific">Dracunculus medinensis</name>
    <name type="common">Guinea worm</name>
    <dbReference type="NCBI Taxonomy" id="318479"/>
    <lineage>
        <taxon>Eukaryota</taxon>
        <taxon>Metazoa</taxon>
        <taxon>Ecdysozoa</taxon>
        <taxon>Nematoda</taxon>
        <taxon>Chromadorea</taxon>
        <taxon>Rhabditida</taxon>
        <taxon>Spirurina</taxon>
        <taxon>Dracunculoidea</taxon>
        <taxon>Dracunculidae</taxon>
        <taxon>Dracunculus</taxon>
    </lineage>
</organism>
<evidence type="ECO:0000256" key="3">
    <source>
        <dbReference type="ARBA" id="ARBA00022723"/>
    </source>
</evidence>
<evidence type="ECO:0000256" key="8">
    <source>
        <dbReference type="ARBA" id="ARBA00023136"/>
    </source>
</evidence>
<evidence type="ECO:0000256" key="9">
    <source>
        <dbReference type="PROSITE-ProRule" id="PRU00175"/>
    </source>
</evidence>
<proteinExistence type="predicted"/>
<evidence type="ECO:0000313" key="13">
    <source>
        <dbReference type="Proteomes" id="UP000274756"/>
    </source>
</evidence>
<evidence type="ECO:0000313" key="12">
    <source>
        <dbReference type="EMBL" id="VDN51496.1"/>
    </source>
</evidence>
<accession>A0A3P7S9X0</accession>
<reference evidence="12 13" key="1">
    <citation type="submission" date="2018-11" db="EMBL/GenBank/DDBJ databases">
        <authorList>
            <consortium name="Pathogen Informatics"/>
        </authorList>
    </citation>
    <scope>NUCLEOTIDE SEQUENCE [LARGE SCALE GENOMIC DNA]</scope>
</reference>
<keyword evidence="2 10" id="KW-0812">Transmembrane</keyword>
<keyword evidence="13" id="KW-1185">Reference proteome</keyword>
<evidence type="ECO:0000256" key="4">
    <source>
        <dbReference type="ARBA" id="ARBA00022771"/>
    </source>
</evidence>
<dbReference type="GO" id="GO:0061630">
    <property type="term" value="F:ubiquitin protein ligase activity"/>
    <property type="evidence" value="ECO:0007669"/>
    <property type="project" value="InterPro"/>
</dbReference>
<dbReference type="PANTHER" id="PTHR15860">
    <property type="entry name" value="UNCHARACTERIZED RING FINGER-CONTAINING PROTEIN"/>
    <property type="match status" value="1"/>
</dbReference>
<dbReference type="InterPro" id="IPR001841">
    <property type="entry name" value="Znf_RING"/>
</dbReference>
<dbReference type="Proteomes" id="UP000274756">
    <property type="component" value="Unassembled WGS sequence"/>
</dbReference>
<keyword evidence="5" id="KW-0833">Ubl conjugation pathway</keyword>
<dbReference type="SUPFAM" id="SSF57850">
    <property type="entry name" value="RING/U-box"/>
    <property type="match status" value="1"/>
</dbReference>
<evidence type="ECO:0000256" key="5">
    <source>
        <dbReference type="ARBA" id="ARBA00022786"/>
    </source>
</evidence>
<dbReference type="GO" id="GO:1904294">
    <property type="term" value="P:positive regulation of ERAD pathway"/>
    <property type="evidence" value="ECO:0007669"/>
    <property type="project" value="InterPro"/>
</dbReference>
<dbReference type="OrthoDB" id="5871094at2759"/>
<dbReference type="Gene3D" id="3.30.40.10">
    <property type="entry name" value="Zinc/RING finger domain, C3HC4 (zinc finger)"/>
    <property type="match status" value="1"/>
</dbReference>
<protein>
    <recommendedName>
        <fullName evidence="11">RING-type domain-containing protein</fullName>
    </recommendedName>
</protein>
<evidence type="ECO:0000256" key="10">
    <source>
        <dbReference type="SAM" id="Phobius"/>
    </source>
</evidence>
<dbReference type="GO" id="GO:0016020">
    <property type="term" value="C:membrane"/>
    <property type="evidence" value="ECO:0007669"/>
    <property type="project" value="UniProtKB-SubCell"/>
</dbReference>
<evidence type="ECO:0000256" key="6">
    <source>
        <dbReference type="ARBA" id="ARBA00022833"/>
    </source>
</evidence>
<dbReference type="PANTHER" id="PTHR15860:SF0">
    <property type="entry name" value="LP20373P"/>
    <property type="match status" value="1"/>
</dbReference>
<keyword evidence="4 9" id="KW-0863">Zinc-finger</keyword>
<dbReference type="Pfam" id="PF13639">
    <property type="entry name" value="zf-RING_2"/>
    <property type="match status" value="1"/>
</dbReference>
<sequence length="150" mass="17460">MRLLSNIAAPAAFFSVLYVVLITDFVAKLITIQLKALVASIPAKFLCSRRQRRFFQFVECTSQLYRYFLPIPQWSRYFNYRLFSLPSLNSDHIFATIYICYKLSCGHIFCEECIGTWLDKEHTCPVCRATIALEDNTWKNGDTTFMPQIC</sequence>
<dbReference type="InterPro" id="IPR013083">
    <property type="entry name" value="Znf_RING/FYVE/PHD"/>
</dbReference>
<keyword evidence="3" id="KW-0479">Metal-binding</keyword>
<comment type="subcellular location">
    <subcellularLocation>
        <location evidence="1">Membrane</location>
        <topology evidence="1">Multi-pass membrane protein</topology>
    </subcellularLocation>
</comment>
<dbReference type="InterPro" id="IPR017907">
    <property type="entry name" value="Znf_RING_CS"/>
</dbReference>
<feature type="domain" description="RING-type" evidence="11">
    <location>
        <begin position="103"/>
        <end position="128"/>
    </location>
</feature>
<keyword evidence="6" id="KW-0862">Zinc</keyword>
<gene>
    <name evidence="12" type="ORF">DME_LOCUS1469</name>
</gene>
<name>A0A3P7S9X0_DRAME</name>
<dbReference type="AlphaFoldDB" id="A0A3P7S9X0"/>
<dbReference type="InterPro" id="IPR044235">
    <property type="entry name" value="RNFT1/2"/>
</dbReference>
<feature type="transmembrane region" description="Helical" evidence="10">
    <location>
        <begin position="6"/>
        <end position="27"/>
    </location>
</feature>
<keyword evidence="7 10" id="KW-1133">Transmembrane helix</keyword>
<evidence type="ECO:0000256" key="7">
    <source>
        <dbReference type="ARBA" id="ARBA00022989"/>
    </source>
</evidence>
<keyword evidence="8 10" id="KW-0472">Membrane</keyword>
<dbReference type="GO" id="GO:0008270">
    <property type="term" value="F:zinc ion binding"/>
    <property type="evidence" value="ECO:0007669"/>
    <property type="project" value="UniProtKB-KW"/>
</dbReference>